<feature type="signal peptide" evidence="2">
    <location>
        <begin position="1"/>
        <end position="23"/>
    </location>
</feature>
<dbReference type="EMBL" id="BMWD01000007">
    <property type="protein sequence ID" value="GGX57165.1"/>
    <property type="molecule type" value="Genomic_DNA"/>
</dbReference>
<accession>A0A918NAX5</accession>
<comment type="caution">
    <text evidence="3">The sequence shown here is derived from an EMBL/GenBank/DDBJ whole genome shotgun (WGS) entry which is preliminary data.</text>
</comment>
<feature type="chain" id="PRO_5038933123" description="Lipoprotein" evidence="2">
    <location>
        <begin position="24"/>
        <end position="133"/>
    </location>
</feature>
<dbReference type="RefSeq" id="WP_190035574.1">
    <property type="nucleotide sequence ID" value="NZ_BMWD01000007.1"/>
</dbReference>
<evidence type="ECO:0000313" key="4">
    <source>
        <dbReference type="Proteomes" id="UP000645555"/>
    </source>
</evidence>
<evidence type="ECO:0000256" key="1">
    <source>
        <dbReference type="SAM" id="MobiDB-lite"/>
    </source>
</evidence>
<organism evidence="3 4">
    <name type="scientific">Streptomyces fructofermentans</name>
    <dbReference type="NCBI Taxonomy" id="152141"/>
    <lineage>
        <taxon>Bacteria</taxon>
        <taxon>Bacillati</taxon>
        <taxon>Actinomycetota</taxon>
        <taxon>Actinomycetes</taxon>
        <taxon>Kitasatosporales</taxon>
        <taxon>Streptomycetaceae</taxon>
        <taxon>Streptomyces</taxon>
    </lineage>
</organism>
<reference evidence="3" key="2">
    <citation type="submission" date="2020-09" db="EMBL/GenBank/DDBJ databases">
        <authorList>
            <person name="Sun Q."/>
            <person name="Ohkuma M."/>
        </authorList>
    </citation>
    <scope>NUCLEOTIDE SEQUENCE</scope>
    <source>
        <strain evidence="3">JCM 4956</strain>
    </source>
</reference>
<reference evidence="3" key="1">
    <citation type="journal article" date="2014" name="Int. J. Syst. Evol. Microbiol.">
        <title>Complete genome sequence of Corynebacterium casei LMG S-19264T (=DSM 44701T), isolated from a smear-ripened cheese.</title>
        <authorList>
            <consortium name="US DOE Joint Genome Institute (JGI-PGF)"/>
            <person name="Walter F."/>
            <person name="Albersmeier A."/>
            <person name="Kalinowski J."/>
            <person name="Ruckert C."/>
        </authorList>
    </citation>
    <scope>NUCLEOTIDE SEQUENCE</scope>
    <source>
        <strain evidence="3">JCM 4956</strain>
    </source>
</reference>
<name>A0A918NAX5_9ACTN</name>
<dbReference type="AlphaFoldDB" id="A0A918NAX5"/>
<dbReference type="Proteomes" id="UP000645555">
    <property type="component" value="Unassembled WGS sequence"/>
</dbReference>
<dbReference type="Pfam" id="PF19797">
    <property type="entry name" value="DUF6281"/>
    <property type="match status" value="1"/>
</dbReference>
<evidence type="ECO:0000256" key="2">
    <source>
        <dbReference type="SAM" id="SignalP"/>
    </source>
</evidence>
<feature type="region of interest" description="Disordered" evidence="1">
    <location>
        <begin position="62"/>
        <end position="89"/>
    </location>
</feature>
<proteinExistence type="predicted"/>
<evidence type="ECO:0000313" key="3">
    <source>
        <dbReference type="EMBL" id="GGX57165.1"/>
    </source>
</evidence>
<sequence length="133" mass="13753">MQVLCRARAFGPVRMLLPTVVVAVLTGCGAGSGGGDTAASCAALVDYRDHQYMGTEALGLTRGEPLGTATLPPPCQDTGEGGDPGGPTPVTALAVRGVDPDIAITLETAEDDVLYINRDSDVTLPEIKRMIRD</sequence>
<dbReference type="PROSITE" id="PS51257">
    <property type="entry name" value="PROKAR_LIPOPROTEIN"/>
    <property type="match status" value="1"/>
</dbReference>
<evidence type="ECO:0008006" key="5">
    <source>
        <dbReference type="Google" id="ProtNLM"/>
    </source>
</evidence>
<keyword evidence="4" id="KW-1185">Reference proteome</keyword>
<keyword evidence="2" id="KW-0732">Signal</keyword>
<protein>
    <recommendedName>
        <fullName evidence="5">Lipoprotein</fullName>
    </recommendedName>
</protein>
<gene>
    <name evidence="3" type="ORF">GCM10010515_25890</name>
</gene>
<dbReference type="InterPro" id="IPR046248">
    <property type="entry name" value="DUF6281"/>
</dbReference>